<dbReference type="AlphaFoldDB" id="A0A9W4X1G7"/>
<accession>A0A9W4X1G7</accession>
<dbReference type="InterPro" id="IPR043502">
    <property type="entry name" value="DNA/RNA_pol_sf"/>
</dbReference>
<comment type="caution">
    <text evidence="1">The sequence shown here is derived from an EMBL/GenBank/DDBJ whole genome shotgun (WGS) entry which is preliminary data.</text>
</comment>
<keyword evidence="2" id="KW-1185">Reference proteome</keyword>
<dbReference type="SUPFAM" id="SSF56672">
    <property type="entry name" value="DNA/RNA polymerases"/>
    <property type="match status" value="1"/>
</dbReference>
<dbReference type="Gene3D" id="3.90.1600.10">
    <property type="entry name" value="Palm domain of DNA polymerase"/>
    <property type="match status" value="1"/>
</dbReference>
<evidence type="ECO:0000313" key="2">
    <source>
        <dbReference type="Proteomes" id="UP001153678"/>
    </source>
</evidence>
<proteinExistence type="predicted"/>
<reference evidence="1" key="1">
    <citation type="submission" date="2022-08" db="EMBL/GenBank/DDBJ databases">
        <authorList>
            <person name="Kallberg Y."/>
            <person name="Tangrot J."/>
            <person name="Rosling A."/>
        </authorList>
    </citation>
    <scope>NUCLEOTIDE SEQUENCE</scope>
    <source>
        <strain evidence="1">Wild A</strain>
    </source>
</reference>
<dbReference type="InterPro" id="IPR023211">
    <property type="entry name" value="DNA_pol_palm_dom_sf"/>
</dbReference>
<dbReference type="Proteomes" id="UP001153678">
    <property type="component" value="Unassembled WGS sequence"/>
</dbReference>
<sequence length="94" mass="10670">MNTFYRKAGNSKSPIFLHELACGTTITGKNNLNLIAEFISKKEFGIKYGDTDSLSVLDQNGQNYYGCDEKVVQLVNAYLRIKSRTSYLKMAYEK</sequence>
<dbReference type="EMBL" id="CAMKVN010005112">
    <property type="protein sequence ID" value="CAI2188296.1"/>
    <property type="molecule type" value="Genomic_DNA"/>
</dbReference>
<gene>
    <name evidence="1" type="ORF">FWILDA_LOCUS13506</name>
</gene>
<name>A0A9W4X1G7_9GLOM</name>
<dbReference type="OrthoDB" id="6755010at2759"/>
<feature type="non-terminal residue" evidence="1">
    <location>
        <position position="94"/>
    </location>
</feature>
<protein>
    <submittedName>
        <fullName evidence="1">17138_t:CDS:1</fullName>
    </submittedName>
</protein>
<evidence type="ECO:0000313" key="1">
    <source>
        <dbReference type="EMBL" id="CAI2188296.1"/>
    </source>
</evidence>
<organism evidence="1 2">
    <name type="scientific">Funneliformis geosporum</name>
    <dbReference type="NCBI Taxonomy" id="1117311"/>
    <lineage>
        <taxon>Eukaryota</taxon>
        <taxon>Fungi</taxon>
        <taxon>Fungi incertae sedis</taxon>
        <taxon>Mucoromycota</taxon>
        <taxon>Glomeromycotina</taxon>
        <taxon>Glomeromycetes</taxon>
        <taxon>Glomerales</taxon>
        <taxon>Glomeraceae</taxon>
        <taxon>Funneliformis</taxon>
    </lineage>
</organism>